<feature type="transmembrane region" description="Helical" evidence="3">
    <location>
        <begin position="193"/>
        <end position="217"/>
    </location>
</feature>
<evidence type="ECO:0000313" key="6">
    <source>
        <dbReference type="EMBL" id="QSE90326.1"/>
    </source>
</evidence>
<dbReference type="PANTHER" id="PTHR33392">
    <property type="entry name" value="POLYISOPRENYL-TEICHOIC ACID--PEPTIDOGLYCAN TEICHOIC ACID TRANSFERASE TAGU"/>
    <property type="match status" value="1"/>
</dbReference>
<protein>
    <submittedName>
        <fullName evidence="6">LCP family protein</fullName>
    </submittedName>
</protein>
<feature type="domain" description="Cell envelope-related transcriptional attenuator" evidence="4">
    <location>
        <begin position="276"/>
        <end position="439"/>
    </location>
</feature>
<dbReference type="InterPro" id="IPR027381">
    <property type="entry name" value="LytR/CpsA/Psr_C"/>
</dbReference>
<keyword evidence="3" id="KW-1133">Transmembrane helix</keyword>
<dbReference type="NCBIfam" id="TIGR00350">
    <property type="entry name" value="lytR_cpsA_psr"/>
    <property type="match status" value="1"/>
</dbReference>
<keyword evidence="3" id="KW-0472">Membrane</keyword>
<dbReference type="InterPro" id="IPR004474">
    <property type="entry name" value="LytR_CpsA_psr"/>
</dbReference>
<organism evidence="6 7">
    <name type="scientific">Rhodococcus pseudokoreensis</name>
    <dbReference type="NCBI Taxonomy" id="2811421"/>
    <lineage>
        <taxon>Bacteria</taxon>
        <taxon>Bacillati</taxon>
        <taxon>Actinomycetota</taxon>
        <taxon>Actinomycetes</taxon>
        <taxon>Mycobacteriales</taxon>
        <taxon>Nocardiaceae</taxon>
        <taxon>Rhodococcus</taxon>
    </lineage>
</organism>
<keyword evidence="7" id="KW-1185">Reference proteome</keyword>
<feature type="compositionally biased region" description="Basic and acidic residues" evidence="2">
    <location>
        <begin position="92"/>
        <end position="129"/>
    </location>
</feature>
<accession>A0A974ZU12</accession>
<feature type="compositionally biased region" description="Basic and acidic residues" evidence="2">
    <location>
        <begin position="48"/>
        <end position="74"/>
    </location>
</feature>
<dbReference type="Proteomes" id="UP000662986">
    <property type="component" value="Chromosome"/>
</dbReference>
<dbReference type="EMBL" id="CP070619">
    <property type="protein sequence ID" value="QSE90326.1"/>
    <property type="molecule type" value="Genomic_DNA"/>
</dbReference>
<feature type="domain" description="LytR/CpsA/Psr regulator C-terminal" evidence="5">
    <location>
        <begin position="556"/>
        <end position="640"/>
    </location>
</feature>
<dbReference type="InterPro" id="IPR050922">
    <property type="entry name" value="LytR/CpsA/Psr_CW_biosynth"/>
</dbReference>
<dbReference type="PANTHER" id="PTHR33392:SF6">
    <property type="entry name" value="POLYISOPRENYL-TEICHOIC ACID--PEPTIDOGLYCAN TEICHOIC ACID TRANSFERASE TAGU"/>
    <property type="match status" value="1"/>
</dbReference>
<feature type="region of interest" description="Disordered" evidence="2">
    <location>
        <begin position="1"/>
        <end position="166"/>
    </location>
</feature>
<name>A0A974ZU12_9NOCA</name>
<evidence type="ECO:0000256" key="3">
    <source>
        <dbReference type="SAM" id="Phobius"/>
    </source>
</evidence>
<sequence>MGDDHSADSPTPESRAPWERPLADPSYRESQSGRPRRLPPRQSPPEQRPPERTSSPEHRAPVERTEPSRHDSGRIGRRAAGGPTEGLSVADLVKKVAEDEKVEKAAGDESNEPHDPEKTEIIPPIDERQPPPPGVPPRKTPPATPPPEPPQSPPEPEWVADSAETTAVPQVVGNPSTTRLALNKTRKRKRLRAVGRAVVALVAVVALAGTGIVWGYLRSTEGKFDQIAALDTESTDIVDAVGQTGDETYLIVGTDTRAGASGEVGAGTIDDAEGSRADTVMLVNIPADRSRVVAVSFPRDLDVERPVCKGWDNDSGTYTDETFPAADGDKLNATYALGGPKCLVKVIQKMSGLKIGHFVGMDFAGFESMVNEIGGVKVCTTQPLEDDVLGTVLPQPGTQMLDGKTALNFVRARHVEAEGNGDYGRINRQQRFLSALLRGALSSQVLLNPGKLNGFINAFTRDTFVENIDTKSLVTLGRSLQNVDAGAVTFLTVPTAGTTEWGNEIPRTDDIKAIFRAIIDDEALPGEKRAEPLPSSAPEPQAAPTPQTVQAVDPSSVTVQVSNASGESGLAATVADSLAAEGFQIYNVGNYTGTSSETVIRFSPGHEAEAATLASSFPGAVLESTTGLGTVVEVAIGSSFTGTVRTPSPIDTPLSMADVRIGQPEDAEIPADLAVVNAGDTSCD</sequence>
<gene>
    <name evidence="6" type="ORF">JWS13_17710</name>
</gene>
<evidence type="ECO:0000259" key="4">
    <source>
        <dbReference type="Pfam" id="PF03816"/>
    </source>
</evidence>
<feature type="compositionally biased region" description="Pro residues" evidence="2">
    <location>
        <begin position="130"/>
        <end position="156"/>
    </location>
</feature>
<evidence type="ECO:0000313" key="7">
    <source>
        <dbReference type="Proteomes" id="UP000662986"/>
    </source>
</evidence>
<evidence type="ECO:0000256" key="2">
    <source>
        <dbReference type="SAM" id="MobiDB-lite"/>
    </source>
</evidence>
<dbReference type="Gene3D" id="3.30.70.2390">
    <property type="match status" value="1"/>
</dbReference>
<evidence type="ECO:0000259" key="5">
    <source>
        <dbReference type="Pfam" id="PF13399"/>
    </source>
</evidence>
<dbReference type="Gene3D" id="3.40.630.190">
    <property type="entry name" value="LCP protein"/>
    <property type="match status" value="1"/>
</dbReference>
<comment type="similarity">
    <text evidence="1">Belongs to the LytR/CpsA/Psr (LCP) family.</text>
</comment>
<keyword evidence="3" id="KW-0812">Transmembrane</keyword>
<feature type="region of interest" description="Disordered" evidence="2">
    <location>
        <begin position="525"/>
        <end position="554"/>
    </location>
</feature>
<dbReference type="Pfam" id="PF13399">
    <property type="entry name" value="LytR_C"/>
    <property type="match status" value="1"/>
</dbReference>
<dbReference type="RefSeq" id="WP_206006795.1">
    <property type="nucleotide sequence ID" value="NZ_CP070619.1"/>
</dbReference>
<reference evidence="6 7" key="1">
    <citation type="journal article" date="2021" name="Microbiol. Resour. Announc.">
        <title>Complete Genome Sequences of Two Rhodococcus sp. Strains with Large and Linear Chromosomes, Isolated from Apple Rhizosphere.</title>
        <authorList>
            <person name="Benning S."/>
            <person name="Brugnone N."/>
            <person name="Siani R."/>
            <person name="Kublik S."/>
            <person name="Schloter M."/>
            <person name="Rad V."/>
        </authorList>
    </citation>
    <scope>NUCLEOTIDE SEQUENCE [LARGE SCALE GENOMIC DNA]</scope>
    <source>
        <strain evidence="6 7">R79</strain>
    </source>
</reference>
<proteinExistence type="inferred from homology"/>
<evidence type="ECO:0000256" key="1">
    <source>
        <dbReference type="ARBA" id="ARBA00006068"/>
    </source>
</evidence>
<dbReference type="Pfam" id="PF03816">
    <property type="entry name" value="LytR_cpsA_psr"/>
    <property type="match status" value="1"/>
</dbReference>
<reference evidence="6 7" key="2">
    <citation type="journal article" date="2022" name="Arch. Microbiol.">
        <title>Rhodococcus pseudokoreensis sp. nov. isolated from the rhizosphere of young M26 apple rootstocks.</title>
        <authorList>
            <person name="Kampfer P."/>
            <person name="Glaeser S.P."/>
            <person name="Blom J."/>
            <person name="Wolf J."/>
            <person name="Benning S."/>
            <person name="Schloter M."/>
            <person name="Neumann-Schaal M."/>
        </authorList>
    </citation>
    <scope>NUCLEOTIDE SEQUENCE [LARGE SCALE GENOMIC DNA]</scope>
    <source>
        <strain evidence="6 7">R79</strain>
    </source>
</reference>